<dbReference type="InterPro" id="IPR040446">
    <property type="entry name" value="RRP7"/>
</dbReference>
<dbReference type="Gene3D" id="6.10.250.1770">
    <property type="match status" value="1"/>
</dbReference>
<keyword evidence="5" id="KW-1185">Reference proteome</keyword>
<dbReference type="AlphaFoldDB" id="A0A9D4Z0A3"/>
<dbReference type="GO" id="GO:0003676">
    <property type="term" value="F:nucleic acid binding"/>
    <property type="evidence" value="ECO:0007669"/>
    <property type="project" value="InterPro"/>
</dbReference>
<dbReference type="GO" id="GO:0034456">
    <property type="term" value="C:UTP-C complex"/>
    <property type="evidence" value="ECO:0007669"/>
    <property type="project" value="TreeGrafter"/>
</dbReference>
<proteinExistence type="inferred from homology"/>
<dbReference type="Proteomes" id="UP001055712">
    <property type="component" value="Unassembled WGS sequence"/>
</dbReference>
<feature type="coiled-coil region" evidence="2">
    <location>
        <begin position="130"/>
        <end position="161"/>
    </location>
</feature>
<evidence type="ECO:0000259" key="3">
    <source>
        <dbReference type="Pfam" id="PF12923"/>
    </source>
</evidence>
<feature type="domain" description="Ribosomal RNA-processing protein 7 C-terminal" evidence="3">
    <location>
        <begin position="126"/>
        <end position="248"/>
    </location>
</feature>
<dbReference type="GO" id="GO:0006364">
    <property type="term" value="P:rRNA processing"/>
    <property type="evidence" value="ECO:0007669"/>
    <property type="project" value="TreeGrafter"/>
</dbReference>
<reference evidence="4" key="2">
    <citation type="submission" date="2020-11" db="EMBL/GenBank/DDBJ databases">
        <authorList>
            <person name="Cecchin M."/>
            <person name="Marcolungo L."/>
            <person name="Rossato M."/>
            <person name="Girolomoni L."/>
            <person name="Cosentino E."/>
            <person name="Cuine S."/>
            <person name="Li-Beisson Y."/>
            <person name="Delledonne M."/>
            <person name="Ballottari M."/>
        </authorList>
    </citation>
    <scope>NUCLEOTIDE SEQUENCE</scope>
    <source>
        <strain evidence="4">211/11P</strain>
        <tissue evidence="4">Whole cell</tissue>
    </source>
</reference>
<dbReference type="PANTHER" id="PTHR13191:SF0">
    <property type="entry name" value="RIBOSOMAL RNA-PROCESSING PROTEIN 7 HOMOLOG A-RELATED"/>
    <property type="match status" value="1"/>
</dbReference>
<evidence type="ECO:0000256" key="2">
    <source>
        <dbReference type="SAM" id="Coils"/>
    </source>
</evidence>
<keyword evidence="2" id="KW-0175">Coiled coil</keyword>
<organism evidence="4 5">
    <name type="scientific">Chlorella vulgaris</name>
    <name type="common">Green alga</name>
    <dbReference type="NCBI Taxonomy" id="3077"/>
    <lineage>
        <taxon>Eukaryota</taxon>
        <taxon>Viridiplantae</taxon>
        <taxon>Chlorophyta</taxon>
        <taxon>core chlorophytes</taxon>
        <taxon>Trebouxiophyceae</taxon>
        <taxon>Chlorellales</taxon>
        <taxon>Chlorellaceae</taxon>
        <taxon>Chlorella clade</taxon>
        <taxon>Chlorella</taxon>
    </lineage>
</organism>
<reference evidence="4" key="1">
    <citation type="journal article" date="2019" name="Plant J.">
        <title>Chlorella vulgaris genome assembly and annotation reveals the molecular basis for metabolic acclimation to high light conditions.</title>
        <authorList>
            <person name="Cecchin M."/>
            <person name="Marcolungo L."/>
            <person name="Rossato M."/>
            <person name="Girolomoni L."/>
            <person name="Cosentino E."/>
            <person name="Cuine S."/>
            <person name="Li-Beisson Y."/>
            <person name="Delledonne M."/>
            <person name="Ballottari M."/>
        </authorList>
    </citation>
    <scope>NUCLEOTIDE SEQUENCE</scope>
    <source>
        <strain evidence="4">211/11P</strain>
    </source>
</reference>
<dbReference type="InterPro" id="IPR024326">
    <property type="entry name" value="RRP7_C"/>
</dbReference>
<dbReference type="PANTHER" id="PTHR13191">
    <property type="entry name" value="RIBOSOMAL RNA PROCESSING PROTEIN 7-RELATED"/>
    <property type="match status" value="1"/>
</dbReference>
<name>A0A9D4Z0A3_CHLVU</name>
<evidence type="ECO:0000313" key="4">
    <source>
        <dbReference type="EMBL" id="KAI3435975.1"/>
    </source>
</evidence>
<dbReference type="EMBL" id="SIDB01000002">
    <property type="protein sequence ID" value="KAI3435975.1"/>
    <property type="molecule type" value="Genomic_DNA"/>
</dbReference>
<dbReference type="Pfam" id="PF12923">
    <property type="entry name" value="RRP7"/>
    <property type="match status" value="1"/>
</dbReference>
<dbReference type="SUPFAM" id="SSF54928">
    <property type="entry name" value="RNA-binding domain, RBD"/>
    <property type="match status" value="1"/>
</dbReference>
<comment type="caution">
    <text evidence="4">The sequence shown here is derived from an EMBL/GenBank/DDBJ whole genome shotgun (WGS) entry which is preliminary data.</text>
</comment>
<comment type="similarity">
    <text evidence="1">Belongs to the RRP7 family.</text>
</comment>
<gene>
    <name evidence="4" type="ORF">D9Q98_002033</name>
</gene>
<accession>A0A9D4Z0A3</accession>
<dbReference type="GO" id="GO:0000028">
    <property type="term" value="P:ribosomal small subunit assembly"/>
    <property type="evidence" value="ECO:0007669"/>
    <property type="project" value="TreeGrafter"/>
</dbReference>
<sequence>MGEASTSYRILPVRLLGSGPSIIRYLYIKPHAATQEGLPKDRTLFVTGVPAQLQGTALVELFANFGVIERAALHATRVSAVLLFAAAAGRDMVLKAAAKGRPVELQLPEPSGPCGLKAWVEEHKALTPGNNELQQTLDEWMEEWEAEEERRKAELLKSQEDDGWTVVQRHKGRTKNSSASGVTVGGVAVAAAQAQLQATLAKDSTHHNFYRFQQRERRRSELLDLRHRFEQDKKQIAELRAARKWKPY</sequence>
<dbReference type="GO" id="GO:0032545">
    <property type="term" value="C:CURI complex"/>
    <property type="evidence" value="ECO:0007669"/>
    <property type="project" value="TreeGrafter"/>
</dbReference>
<dbReference type="OrthoDB" id="5390at2759"/>
<evidence type="ECO:0000313" key="5">
    <source>
        <dbReference type="Proteomes" id="UP001055712"/>
    </source>
</evidence>
<evidence type="ECO:0000256" key="1">
    <source>
        <dbReference type="ARBA" id="ARBA00006110"/>
    </source>
</evidence>
<dbReference type="InterPro" id="IPR035979">
    <property type="entry name" value="RBD_domain_sf"/>
</dbReference>
<protein>
    <recommendedName>
        <fullName evidence="3">Ribosomal RNA-processing protein 7 C-terminal domain-containing protein</fullName>
    </recommendedName>
</protein>